<dbReference type="SUPFAM" id="SSF48452">
    <property type="entry name" value="TPR-like"/>
    <property type="match status" value="1"/>
</dbReference>
<dbReference type="Gene3D" id="1.25.40.10">
    <property type="entry name" value="Tetratricopeptide repeat domain"/>
    <property type="match status" value="1"/>
</dbReference>
<gene>
    <name evidence="2" type="ORF">SAMN04487926_1522</name>
</gene>
<dbReference type="AlphaFoldDB" id="A0A7Z7BKE4"/>
<evidence type="ECO:0008006" key="4">
    <source>
        <dbReference type="Google" id="ProtNLM"/>
    </source>
</evidence>
<feature type="repeat" description="TPR" evidence="1">
    <location>
        <begin position="104"/>
        <end position="137"/>
    </location>
</feature>
<dbReference type="Proteomes" id="UP000198900">
    <property type="component" value="Unassembled WGS sequence"/>
</dbReference>
<dbReference type="PROSITE" id="PS50005">
    <property type="entry name" value="TPR"/>
    <property type="match status" value="1"/>
</dbReference>
<dbReference type="EMBL" id="FNDI01000052">
    <property type="protein sequence ID" value="SDJ45564.1"/>
    <property type="molecule type" value="Genomic_DNA"/>
</dbReference>
<organism evidence="2 3">
    <name type="scientific">Paraburkholderia steynii</name>
    <dbReference type="NCBI Taxonomy" id="1245441"/>
    <lineage>
        <taxon>Bacteria</taxon>
        <taxon>Pseudomonadati</taxon>
        <taxon>Pseudomonadota</taxon>
        <taxon>Betaproteobacteria</taxon>
        <taxon>Burkholderiales</taxon>
        <taxon>Burkholderiaceae</taxon>
        <taxon>Paraburkholderia</taxon>
    </lineage>
</organism>
<protein>
    <recommendedName>
        <fullName evidence="4">Tetratricopeptide repeat protein</fullName>
    </recommendedName>
</protein>
<dbReference type="InterPro" id="IPR019734">
    <property type="entry name" value="TPR_rpt"/>
</dbReference>
<evidence type="ECO:0000256" key="1">
    <source>
        <dbReference type="PROSITE-ProRule" id="PRU00339"/>
    </source>
</evidence>
<accession>A0A7Z7BKE4</accession>
<keyword evidence="1" id="KW-0802">TPR repeat</keyword>
<reference evidence="2" key="1">
    <citation type="submission" date="2016-10" db="EMBL/GenBank/DDBJ databases">
        <authorList>
            <person name="Varghese N."/>
            <person name="Submissions S."/>
        </authorList>
    </citation>
    <scope>NUCLEOTIDE SEQUENCE [LARGE SCALE GENOMIC DNA]</scope>
    <source>
        <strain evidence="2">YR281</strain>
    </source>
</reference>
<proteinExistence type="predicted"/>
<name>A0A7Z7BKE4_9BURK</name>
<keyword evidence="3" id="KW-1185">Reference proteome</keyword>
<comment type="caution">
    <text evidence="2">The sequence shown here is derived from an EMBL/GenBank/DDBJ whole genome shotgun (WGS) entry which is preliminary data.</text>
</comment>
<evidence type="ECO:0000313" key="3">
    <source>
        <dbReference type="Proteomes" id="UP000198900"/>
    </source>
</evidence>
<evidence type="ECO:0000313" key="2">
    <source>
        <dbReference type="EMBL" id="SDJ45564.1"/>
    </source>
</evidence>
<sequence>MFGTIVVFIVSGAADNLHPQMLKTTVDPHQVLLDSFQTFLRHAVAALHKGDRQAHDIWLQAASHLFPTNPDSLDEMTPQLVAKGRGVEAETIARAFAALAPHDPRALFRLGLTLQLMNRHGDAVAPYRDALAIDPDLHSLRNNLASALMWMNPASAEAAELLTAALHQNPADTNAWVNLGKSQVSIAVRS</sequence>
<dbReference type="InterPro" id="IPR011990">
    <property type="entry name" value="TPR-like_helical_dom_sf"/>
</dbReference>
<dbReference type="SMART" id="SM00028">
    <property type="entry name" value="TPR"/>
    <property type="match status" value="1"/>
</dbReference>